<evidence type="ECO:0000313" key="7">
    <source>
        <dbReference type="Proteomes" id="UP000237350"/>
    </source>
</evidence>
<dbReference type="SUPFAM" id="SSF64182">
    <property type="entry name" value="DHH phosphoesterases"/>
    <property type="match status" value="1"/>
</dbReference>
<organism evidence="6 7">
    <name type="scientific">Alkalispirochaeta sphaeroplastigenens</name>
    <dbReference type="NCBI Taxonomy" id="1187066"/>
    <lineage>
        <taxon>Bacteria</taxon>
        <taxon>Pseudomonadati</taxon>
        <taxon>Spirochaetota</taxon>
        <taxon>Spirochaetia</taxon>
        <taxon>Spirochaetales</taxon>
        <taxon>Spirochaetaceae</taxon>
        <taxon>Alkalispirochaeta</taxon>
    </lineage>
</organism>
<dbReference type="RefSeq" id="WP_103679797.1">
    <property type="nucleotide sequence ID" value="NZ_LPWH01000052.1"/>
</dbReference>
<dbReference type="Proteomes" id="UP000237350">
    <property type="component" value="Unassembled WGS sequence"/>
</dbReference>
<sequence>MSEPRRSWTSFLQGLANTRERVSSGREPLHCVLGNEAADLDSMVSALVYAFFRSGPEEKDLCVPVINIPRGDYKLRTEAVFLMRQAGVDPGLLSFIDEIDLAGLHRAGRLELTLVDHNRLAGHQSELAEAVRGVVDHHADEGLFQDAPVRLIEPTGSASTLVAREIVGAAPELLEQDVARLLAGTILLDTVNLDPAAQRTTPDDQAMVDLLIPRAGEGQDELFQVLQREKFNVSDLETRDLLRKDYKEWQIGKERIGISSVLLPLKDWASRDSDLVQGLEAYRSARGLDMLLVMIAYTAPDFTRELLLLVPREAALQELEELLNEKGLDLADITPEELKASPLAPGLRCFSQGNLGISRKKLQPLLQERFG</sequence>
<proteinExistence type="predicted"/>
<dbReference type="Pfam" id="PF02833">
    <property type="entry name" value="DHHA2"/>
    <property type="match status" value="1"/>
</dbReference>
<dbReference type="PANTHER" id="PTHR12112">
    <property type="entry name" value="BNIP - RELATED"/>
    <property type="match status" value="1"/>
</dbReference>
<keyword evidence="4" id="KW-0464">Manganese</keyword>
<dbReference type="InterPro" id="IPR038763">
    <property type="entry name" value="DHH_sf"/>
</dbReference>
<dbReference type="Gene3D" id="3.10.310.20">
    <property type="entry name" value="DHHA2 domain"/>
    <property type="match status" value="1"/>
</dbReference>
<dbReference type="SMART" id="SM01131">
    <property type="entry name" value="DHHA2"/>
    <property type="match status" value="1"/>
</dbReference>
<feature type="domain" description="DHHA2" evidence="5">
    <location>
        <begin position="223"/>
        <end position="370"/>
    </location>
</feature>
<evidence type="ECO:0000256" key="3">
    <source>
        <dbReference type="ARBA" id="ARBA00022801"/>
    </source>
</evidence>
<gene>
    <name evidence="6" type="ORF">AU468_05120</name>
</gene>
<dbReference type="GO" id="GO:0004309">
    <property type="term" value="F:exopolyphosphatase activity"/>
    <property type="evidence" value="ECO:0007669"/>
    <property type="project" value="TreeGrafter"/>
</dbReference>
<evidence type="ECO:0000313" key="6">
    <source>
        <dbReference type="EMBL" id="POR03629.1"/>
    </source>
</evidence>
<dbReference type="OrthoDB" id="371106at2"/>
<comment type="cofactor">
    <cofactor evidence="1">
        <name>Mn(2+)</name>
        <dbReference type="ChEBI" id="CHEBI:29035"/>
    </cofactor>
</comment>
<keyword evidence="3" id="KW-0378">Hydrolase</keyword>
<evidence type="ECO:0000256" key="1">
    <source>
        <dbReference type="ARBA" id="ARBA00001936"/>
    </source>
</evidence>
<evidence type="ECO:0000259" key="5">
    <source>
        <dbReference type="SMART" id="SM01131"/>
    </source>
</evidence>
<keyword evidence="2" id="KW-0479">Metal-binding</keyword>
<evidence type="ECO:0000256" key="2">
    <source>
        <dbReference type="ARBA" id="ARBA00022723"/>
    </source>
</evidence>
<name>A0A2S4JVR9_9SPIO</name>
<dbReference type="EMBL" id="LPWH01000052">
    <property type="protein sequence ID" value="POR03629.1"/>
    <property type="molecule type" value="Genomic_DNA"/>
</dbReference>
<evidence type="ECO:0000256" key="4">
    <source>
        <dbReference type="ARBA" id="ARBA00023211"/>
    </source>
</evidence>
<dbReference type="InterPro" id="IPR038222">
    <property type="entry name" value="DHHA2_dom_sf"/>
</dbReference>
<dbReference type="InterPro" id="IPR004097">
    <property type="entry name" value="DHHA2"/>
</dbReference>
<dbReference type="AlphaFoldDB" id="A0A2S4JVR9"/>
<protein>
    <recommendedName>
        <fullName evidence="5">DHHA2 domain-containing protein</fullName>
    </recommendedName>
</protein>
<dbReference type="InterPro" id="IPR001667">
    <property type="entry name" value="DDH_dom"/>
</dbReference>
<dbReference type="GO" id="GO:0046872">
    <property type="term" value="F:metal ion binding"/>
    <property type="evidence" value="ECO:0007669"/>
    <property type="project" value="UniProtKB-KW"/>
</dbReference>
<reference evidence="7" key="1">
    <citation type="submission" date="2015-12" db="EMBL/GenBank/DDBJ databases">
        <authorList>
            <person name="Lodha T.D."/>
            <person name="Chintalapati S."/>
            <person name="Chintalapati V.R."/>
            <person name="Sravanthi T."/>
        </authorList>
    </citation>
    <scope>NUCLEOTIDE SEQUENCE [LARGE SCALE GENOMIC DNA]</scope>
    <source>
        <strain evidence="7">JC133</strain>
    </source>
</reference>
<dbReference type="Pfam" id="PF01368">
    <property type="entry name" value="DHH"/>
    <property type="match status" value="1"/>
</dbReference>
<accession>A0A2S4JVR9</accession>
<keyword evidence="7" id="KW-1185">Reference proteome</keyword>
<dbReference type="PANTHER" id="PTHR12112:SF39">
    <property type="entry name" value="EG:152A3.5 PROTEIN (FBGN0003116_PN PROTEIN)"/>
    <property type="match status" value="1"/>
</dbReference>
<dbReference type="GO" id="GO:0005737">
    <property type="term" value="C:cytoplasm"/>
    <property type="evidence" value="ECO:0007669"/>
    <property type="project" value="InterPro"/>
</dbReference>
<comment type="caution">
    <text evidence="6">The sequence shown here is derived from an EMBL/GenBank/DDBJ whole genome shotgun (WGS) entry which is preliminary data.</text>
</comment>
<dbReference type="Gene3D" id="3.90.1640.10">
    <property type="entry name" value="inorganic pyrophosphatase (n-terminal core)"/>
    <property type="match status" value="1"/>
</dbReference>